<dbReference type="PANTHER" id="PTHR42791">
    <property type="entry name" value="GNAT FAMILY ACETYLTRANSFERASE"/>
    <property type="match status" value="1"/>
</dbReference>
<dbReference type="CDD" id="cd04301">
    <property type="entry name" value="NAT_SF"/>
    <property type="match status" value="1"/>
</dbReference>
<dbReference type="Pfam" id="PF13673">
    <property type="entry name" value="Acetyltransf_10"/>
    <property type="match status" value="1"/>
</dbReference>
<reference evidence="2" key="1">
    <citation type="journal article" date="2021" name="Nat. Commun.">
        <title>Genetic determinants of endophytism in the Arabidopsis root mycobiome.</title>
        <authorList>
            <person name="Mesny F."/>
            <person name="Miyauchi S."/>
            <person name="Thiergart T."/>
            <person name="Pickel B."/>
            <person name="Atanasova L."/>
            <person name="Karlsson M."/>
            <person name="Huettel B."/>
            <person name="Barry K.W."/>
            <person name="Haridas S."/>
            <person name="Chen C."/>
            <person name="Bauer D."/>
            <person name="Andreopoulos W."/>
            <person name="Pangilinan J."/>
            <person name="LaButti K."/>
            <person name="Riley R."/>
            <person name="Lipzen A."/>
            <person name="Clum A."/>
            <person name="Drula E."/>
            <person name="Henrissat B."/>
            <person name="Kohler A."/>
            <person name="Grigoriev I.V."/>
            <person name="Martin F.M."/>
            <person name="Hacquard S."/>
        </authorList>
    </citation>
    <scope>NUCLEOTIDE SEQUENCE</scope>
    <source>
        <strain evidence="2">MPI-SDFR-AT-0073</strain>
    </source>
</reference>
<dbReference type="GO" id="GO:0016747">
    <property type="term" value="F:acyltransferase activity, transferring groups other than amino-acyl groups"/>
    <property type="evidence" value="ECO:0007669"/>
    <property type="project" value="InterPro"/>
</dbReference>
<protein>
    <submittedName>
        <fullName evidence="2">Acyl-CoA N-acyltransferase</fullName>
    </submittedName>
</protein>
<evidence type="ECO:0000313" key="2">
    <source>
        <dbReference type="EMBL" id="KAH6659797.1"/>
    </source>
</evidence>
<dbReference type="InterPro" id="IPR000182">
    <property type="entry name" value="GNAT_dom"/>
</dbReference>
<dbReference type="GeneID" id="70128049"/>
<dbReference type="PROSITE" id="PS51186">
    <property type="entry name" value="GNAT"/>
    <property type="match status" value="1"/>
</dbReference>
<name>A0A9P8UX18_9PEZI</name>
<organism evidence="2 3">
    <name type="scientific">Truncatella angustata</name>
    <dbReference type="NCBI Taxonomy" id="152316"/>
    <lineage>
        <taxon>Eukaryota</taxon>
        <taxon>Fungi</taxon>
        <taxon>Dikarya</taxon>
        <taxon>Ascomycota</taxon>
        <taxon>Pezizomycotina</taxon>
        <taxon>Sordariomycetes</taxon>
        <taxon>Xylariomycetidae</taxon>
        <taxon>Amphisphaeriales</taxon>
        <taxon>Sporocadaceae</taxon>
        <taxon>Truncatella</taxon>
    </lineage>
</organism>
<dbReference type="Gene3D" id="3.40.630.30">
    <property type="match status" value="1"/>
</dbReference>
<keyword evidence="3" id="KW-1185">Reference proteome</keyword>
<dbReference type="AlphaFoldDB" id="A0A9P8UX18"/>
<evidence type="ECO:0000259" key="1">
    <source>
        <dbReference type="PROSITE" id="PS51186"/>
    </source>
</evidence>
<dbReference type="PANTHER" id="PTHR42791:SF2">
    <property type="entry name" value="N-ACETYLTRANSFERASE DOMAIN-CONTAINING PROTEIN"/>
    <property type="match status" value="1"/>
</dbReference>
<proteinExistence type="predicted"/>
<dbReference type="Proteomes" id="UP000758603">
    <property type="component" value="Unassembled WGS sequence"/>
</dbReference>
<dbReference type="RefSeq" id="XP_045963928.1">
    <property type="nucleotide sequence ID" value="XM_046099157.1"/>
</dbReference>
<dbReference type="EMBL" id="JAGPXC010000001">
    <property type="protein sequence ID" value="KAH6659797.1"/>
    <property type="molecule type" value="Genomic_DNA"/>
</dbReference>
<feature type="domain" description="N-acetyltransferase" evidence="1">
    <location>
        <begin position="15"/>
        <end position="231"/>
    </location>
</feature>
<accession>A0A9P8UX18</accession>
<gene>
    <name evidence="2" type="ORF">BKA67DRAFT_529931</name>
</gene>
<evidence type="ECO:0000313" key="3">
    <source>
        <dbReference type="Proteomes" id="UP000758603"/>
    </source>
</evidence>
<dbReference type="SUPFAM" id="SSF55729">
    <property type="entry name" value="Acyl-CoA N-acyltransferases (Nat)"/>
    <property type="match status" value="1"/>
</dbReference>
<comment type="caution">
    <text evidence="2">The sequence shown here is derived from an EMBL/GenBank/DDBJ whole genome shotgun (WGS) entry which is preliminary data.</text>
</comment>
<dbReference type="InterPro" id="IPR016181">
    <property type="entry name" value="Acyl_CoA_acyltransferase"/>
</dbReference>
<sequence length="235" mass="26916">MALPFARPSTLAPGFTFSRCTPEDIPQMVSVYVAAFTQTNFVYWWASDLNVMTKWTEARFRLRFRDPRDQQFKIVDDQTGQIVAWARWTVPENLKGLDPGFRLYEDLEEGEFNGPETQYMQNPPPGSKEELYHEFFGGIKGMANKWDSEKKLALQLLCTHPAYHRRGLGAALMKDVLQIADAEGFTTYIEALENAVPVYQRYGFKTVDQLQFDRTKAGLNDTAVVDIMLREPIAV</sequence>
<dbReference type="OrthoDB" id="2744543at2759"/>
<dbReference type="InterPro" id="IPR052523">
    <property type="entry name" value="Trichothecene_AcTrans"/>
</dbReference>